<dbReference type="Proteomes" id="UP000241507">
    <property type="component" value="Chromosome"/>
</dbReference>
<sequence length="71" mass="7898">MNFPAAIINSVKQKNFSTLLFKLKANAGIDILIFSITGICKKLSSSPLPYTLIAYIDTFLKQLIIIKILKP</sequence>
<evidence type="ECO:0000313" key="1">
    <source>
        <dbReference type="EMBL" id="AVR46763.1"/>
    </source>
</evidence>
<gene>
    <name evidence="1" type="ORF">C7S20_16675</name>
</gene>
<protein>
    <submittedName>
        <fullName evidence="1">Uncharacterized protein</fullName>
    </submittedName>
</protein>
<accession>A0A2R3Z923</accession>
<dbReference type="AlphaFoldDB" id="A0A2R3Z923"/>
<dbReference type="EMBL" id="CP028136">
    <property type="protein sequence ID" value="AVR46763.1"/>
    <property type="molecule type" value="Genomic_DNA"/>
</dbReference>
<dbReference type="KEGG" id="grs:C7S20_16675"/>
<keyword evidence="2" id="KW-1185">Reference proteome</keyword>
<reference evidence="2" key="1">
    <citation type="submission" date="2018-03" db="EMBL/GenBank/DDBJ databases">
        <title>Gramella fulva sp. nov., isolated from a dry surface of tidal flat.</title>
        <authorList>
            <person name="Hwang S.H."/>
            <person name="Hwang W.M."/>
            <person name="Kang K."/>
            <person name="Ahn T.-Y."/>
        </authorList>
    </citation>
    <scope>NUCLEOTIDE SEQUENCE [LARGE SCALE GENOMIC DNA]</scope>
    <source>
        <strain evidence="2">SH35</strain>
    </source>
</reference>
<organism evidence="1 2">
    <name type="scientific">Christiangramia fulva</name>
    <dbReference type="NCBI Taxonomy" id="2126553"/>
    <lineage>
        <taxon>Bacteria</taxon>
        <taxon>Pseudomonadati</taxon>
        <taxon>Bacteroidota</taxon>
        <taxon>Flavobacteriia</taxon>
        <taxon>Flavobacteriales</taxon>
        <taxon>Flavobacteriaceae</taxon>
        <taxon>Christiangramia</taxon>
    </lineage>
</organism>
<name>A0A2R3Z923_9FLAO</name>
<proteinExistence type="predicted"/>
<evidence type="ECO:0000313" key="2">
    <source>
        <dbReference type="Proteomes" id="UP000241507"/>
    </source>
</evidence>